<dbReference type="GeneID" id="25566956"/>
<evidence type="ECO:0000313" key="1">
    <source>
        <dbReference type="EMBL" id="KNC51971.1"/>
    </source>
</evidence>
<dbReference type="EMBL" id="GL349471">
    <property type="protein sequence ID" value="KNC51971.1"/>
    <property type="molecule type" value="Genomic_DNA"/>
</dbReference>
<sequence length="348" mass="37597">MIYPALANFKVKRPIYTNTRIGEPTLTHRSHFDHRSFAGPIHDGLQLRGRIANRRTRQGLPCEQPVHPCSHRTSRAWDSKSVTSTALIANCRASMVEPYHSLLSLFRILRGPTATASSPALVGQLTASHPSDLAMELAFNPPQSPQARAPARHSYNSLVAAQNRAVAIGLATPTRAVDVSFPSARPSPVSPAFAYLRRRDALASIAADKRATDMPVLRRASSPASGSRARAASASPRLRFGSAAHLEYIRKLEARVDDADDRAVRAHLAHIAAAPATRGEPGAAARLAEASSSHLYSRGIAAHFEASRAALLGAGTSMAGVLRDLDREREQAARGEKLARFKLRKWGE</sequence>
<name>A0A0L0DIN4_THETB</name>
<accession>A0A0L0DIN4</accession>
<dbReference type="RefSeq" id="XP_013755558.1">
    <property type="nucleotide sequence ID" value="XM_013900104.1"/>
</dbReference>
<reference evidence="1 2" key="1">
    <citation type="submission" date="2010-05" db="EMBL/GenBank/DDBJ databases">
        <title>The Genome Sequence of Thecamonas trahens ATCC 50062.</title>
        <authorList>
            <consortium name="The Broad Institute Genome Sequencing Platform"/>
            <person name="Russ C."/>
            <person name="Cuomo C."/>
            <person name="Shea T."/>
            <person name="Young S.K."/>
            <person name="Zeng Q."/>
            <person name="Koehrsen M."/>
            <person name="Haas B."/>
            <person name="Borodovsky M."/>
            <person name="Guigo R."/>
            <person name="Alvarado L."/>
            <person name="Berlin A."/>
            <person name="Bochicchio J."/>
            <person name="Borenstein D."/>
            <person name="Chapman S."/>
            <person name="Chen Z."/>
            <person name="Freedman E."/>
            <person name="Gellesch M."/>
            <person name="Goldberg J."/>
            <person name="Griggs A."/>
            <person name="Gujja S."/>
            <person name="Heilman E."/>
            <person name="Heiman D."/>
            <person name="Hepburn T."/>
            <person name="Howarth C."/>
            <person name="Jen D."/>
            <person name="Larson L."/>
            <person name="Mehta T."/>
            <person name="Park D."/>
            <person name="Pearson M."/>
            <person name="Roberts A."/>
            <person name="Saif S."/>
            <person name="Shenoy N."/>
            <person name="Sisk P."/>
            <person name="Stolte C."/>
            <person name="Sykes S."/>
            <person name="Thomson T."/>
            <person name="Walk T."/>
            <person name="White J."/>
            <person name="Yandava C."/>
            <person name="Burger G."/>
            <person name="Gray M.W."/>
            <person name="Holland P.W.H."/>
            <person name="King N."/>
            <person name="Lang F.B.F."/>
            <person name="Roger A.J."/>
            <person name="Ruiz-Trillo I."/>
            <person name="Lander E."/>
            <person name="Nusbaum C."/>
        </authorList>
    </citation>
    <scope>NUCLEOTIDE SEQUENCE [LARGE SCALE GENOMIC DNA]</scope>
    <source>
        <strain evidence="1 2">ATCC 50062</strain>
    </source>
</reference>
<proteinExistence type="predicted"/>
<dbReference type="AlphaFoldDB" id="A0A0L0DIN4"/>
<dbReference type="Proteomes" id="UP000054408">
    <property type="component" value="Unassembled WGS sequence"/>
</dbReference>
<organism evidence="1 2">
    <name type="scientific">Thecamonas trahens ATCC 50062</name>
    <dbReference type="NCBI Taxonomy" id="461836"/>
    <lineage>
        <taxon>Eukaryota</taxon>
        <taxon>Apusozoa</taxon>
        <taxon>Apusomonadida</taxon>
        <taxon>Apusomonadidae</taxon>
        <taxon>Thecamonas</taxon>
    </lineage>
</organism>
<gene>
    <name evidence="1" type="ORF">AMSG_08219</name>
</gene>
<keyword evidence="2" id="KW-1185">Reference proteome</keyword>
<evidence type="ECO:0000313" key="2">
    <source>
        <dbReference type="Proteomes" id="UP000054408"/>
    </source>
</evidence>
<protein>
    <submittedName>
        <fullName evidence="1">Uncharacterized protein</fullName>
    </submittedName>
</protein>